<dbReference type="PROSITE" id="PS51318">
    <property type="entry name" value="TAT"/>
    <property type="match status" value="1"/>
</dbReference>
<feature type="chain" id="PRO_5010374413" description="40-residue YVTN family beta-propeller repeat-containing protein" evidence="1">
    <location>
        <begin position="31"/>
        <end position="756"/>
    </location>
</feature>
<dbReference type="InterPro" id="IPR015943">
    <property type="entry name" value="WD40/YVTN_repeat-like_dom_sf"/>
</dbReference>
<organism evidence="2 3">
    <name type="scientific">Streptacidiphilus jiangxiensis</name>
    <dbReference type="NCBI Taxonomy" id="235985"/>
    <lineage>
        <taxon>Bacteria</taxon>
        <taxon>Bacillati</taxon>
        <taxon>Actinomycetota</taxon>
        <taxon>Actinomycetes</taxon>
        <taxon>Kitasatosporales</taxon>
        <taxon>Streptomycetaceae</taxon>
        <taxon>Streptacidiphilus</taxon>
    </lineage>
</organism>
<feature type="signal peptide" evidence="1">
    <location>
        <begin position="1"/>
        <end position="30"/>
    </location>
</feature>
<proteinExistence type="predicted"/>
<evidence type="ECO:0000313" key="3">
    <source>
        <dbReference type="Proteomes" id="UP000183015"/>
    </source>
</evidence>
<reference evidence="3" key="1">
    <citation type="submission" date="2016-10" db="EMBL/GenBank/DDBJ databases">
        <authorList>
            <person name="Varghese N."/>
        </authorList>
    </citation>
    <scope>NUCLEOTIDE SEQUENCE [LARGE SCALE GENOMIC DNA]</scope>
    <source>
        <strain evidence="3">DSM 45096 / BCRC 16803 / CGMCC 4.1857 / CIP 109030 / JCM 12277 / KCTC 19219 / NBRC 100920 / 33214</strain>
    </source>
</reference>
<evidence type="ECO:0008006" key="4">
    <source>
        <dbReference type="Google" id="ProtNLM"/>
    </source>
</evidence>
<dbReference type="InterPro" id="IPR006311">
    <property type="entry name" value="TAT_signal"/>
</dbReference>
<gene>
    <name evidence="2" type="ORF">SAMN05414137_10357</name>
</gene>
<accession>A0A1H7IZR8</accession>
<dbReference type="InterPro" id="IPR011044">
    <property type="entry name" value="Quino_amine_DH_bsu"/>
</dbReference>
<sequence>MPHRRVPLRAATAAVMAGIITSALPTTAQADSSPGLPLHSFGRMVVANGHIFISGGSQADTVLVTDLDGRTVTTLSNEPGADGLVASPDGNTVYAALSGSAAVAAISTVSLKETARYATPGVNPAYLAWTGGKLWFSYSSTSTTGSWPGIGSMDPSVSPAAVALKQTQESWSTPPDLAATPGKPGLLAAAELGSGWAGVYDVSTSPATTVVNADVPSVSSTSSLALTPDGADLILGSQLFRTGDLAPDGSYPVQSYARAVAVAPDGTVATGMDASLPSENTVSVFAPGGSVLLNAYNYTAPVTEVIPTVPPSGLAWAPDGHRLFAVTENDNNGYVTLNLHVLLDPEVAPSRLALTPSSARVMPAQTVTLTGTLTSTAPIAAGTVVHVTRTGTSRTSTTPTPLPDVAIGSDGSFTIADATTAEDAYTYTVSYGGDAGHRTATATAQVMVARPASNMQLTYPATSNRGAPLTVTGQLGNAPYPAGKVVRLTKSDQASQGTQLGTVAVNPDGSFSFTDTPQIGGSVTYIADYAGDPGHEPSGSLAFVDVSRLATTLSVTTDARTYASGAMSTITVHLGSTFNGRTVRLDAVPAIGRTVTWTATADAHGNVVEHFRLGSNTAFNASYAGDYRYAPATASMDVGVLATVLEAQAGYTGSKRYGHTLYRVYRAGSLPLMAATVSPNRSGGCVVFRLQEYAQGAWRSLATTSCYPLDRSSSAAVVVNSRKSWAGHLFRLDAVFRGDGAYATTAGAWQYFITSG</sequence>
<dbReference type="SUPFAM" id="SSF50969">
    <property type="entry name" value="YVTN repeat-like/Quinoprotein amine dehydrogenase"/>
    <property type="match status" value="1"/>
</dbReference>
<dbReference type="EMBL" id="FOAZ01000003">
    <property type="protein sequence ID" value="SEK67117.1"/>
    <property type="molecule type" value="Genomic_DNA"/>
</dbReference>
<evidence type="ECO:0000256" key="1">
    <source>
        <dbReference type="SAM" id="SignalP"/>
    </source>
</evidence>
<protein>
    <recommendedName>
        <fullName evidence="4">40-residue YVTN family beta-propeller repeat-containing protein</fullName>
    </recommendedName>
</protein>
<keyword evidence="1" id="KW-0732">Signal</keyword>
<dbReference type="AlphaFoldDB" id="A0A1H7IZR8"/>
<dbReference type="STRING" id="235985.SAMN05414137_10357"/>
<dbReference type="Gene3D" id="2.130.10.10">
    <property type="entry name" value="YVTN repeat-like/Quinoprotein amine dehydrogenase"/>
    <property type="match status" value="1"/>
</dbReference>
<keyword evidence="3" id="KW-1185">Reference proteome</keyword>
<name>A0A1H7IZR8_STRJI</name>
<dbReference type="eggNOG" id="COG3391">
    <property type="taxonomic scope" value="Bacteria"/>
</dbReference>
<dbReference type="Proteomes" id="UP000183015">
    <property type="component" value="Unassembled WGS sequence"/>
</dbReference>
<evidence type="ECO:0000313" key="2">
    <source>
        <dbReference type="EMBL" id="SEK67117.1"/>
    </source>
</evidence>